<protein>
    <recommendedName>
        <fullName evidence="8">Flavin-containing monooxygenase</fullName>
        <ecNumber evidence="8">1.-.-.-</ecNumber>
    </recommendedName>
</protein>
<evidence type="ECO:0000256" key="6">
    <source>
        <dbReference type="ARBA" id="ARBA00023002"/>
    </source>
</evidence>
<proteinExistence type="inferred from homology"/>
<keyword evidence="5" id="KW-0521">NADP</keyword>
<evidence type="ECO:0000256" key="1">
    <source>
        <dbReference type="ARBA" id="ARBA00001974"/>
    </source>
</evidence>
<organism evidence="9 10">
    <name type="scientific">Oopsacas minuta</name>
    <dbReference type="NCBI Taxonomy" id="111878"/>
    <lineage>
        <taxon>Eukaryota</taxon>
        <taxon>Metazoa</taxon>
        <taxon>Porifera</taxon>
        <taxon>Hexactinellida</taxon>
        <taxon>Hexasterophora</taxon>
        <taxon>Lyssacinosida</taxon>
        <taxon>Leucopsacidae</taxon>
        <taxon>Oopsacas</taxon>
    </lineage>
</organism>
<dbReference type="EMBL" id="JAKMXF010000327">
    <property type="protein sequence ID" value="KAI6648680.1"/>
    <property type="molecule type" value="Genomic_DNA"/>
</dbReference>
<gene>
    <name evidence="9" type="ORF">LOD99_7907</name>
</gene>
<dbReference type="PIRSF" id="PIRSF000332">
    <property type="entry name" value="FMO"/>
    <property type="match status" value="1"/>
</dbReference>
<reference evidence="9 10" key="1">
    <citation type="journal article" date="2023" name="BMC Biol.">
        <title>The compact genome of the sponge Oopsacas minuta (Hexactinellida) is lacking key metazoan core genes.</title>
        <authorList>
            <person name="Santini S."/>
            <person name="Schenkelaars Q."/>
            <person name="Jourda C."/>
            <person name="Duchesne M."/>
            <person name="Belahbib H."/>
            <person name="Rocher C."/>
            <person name="Selva M."/>
            <person name="Riesgo A."/>
            <person name="Vervoort M."/>
            <person name="Leys S.P."/>
            <person name="Kodjabachian L."/>
            <person name="Le Bivic A."/>
            <person name="Borchiellini C."/>
            <person name="Claverie J.M."/>
            <person name="Renard E."/>
        </authorList>
    </citation>
    <scope>NUCLEOTIDE SEQUENCE [LARGE SCALE GENOMIC DNA]</scope>
    <source>
        <strain evidence="9">SPO-2</strain>
    </source>
</reference>
<comment type="cofactor">
    <cofactor evidence="1 8">
        <name>FAD</name>
        <dbReference type="ChEBI" id="CHEBI:57692"/>
    </cofactor>
</comment>
<evidence type="ECO:0000256" key="5">
    <source>
        <dbReference type="ARBA" id="ARBA00022857"/>
    </source>
</evidence>
<evidence type="ECO:0000313" key="10">
    <source>
        <dbReference type="Proteomes" id="UP001165289"/>
    </source>
</evidence>
<dbReference type="FunFam" id="3.50.50.60:FF:000138">
    <property type="entry name" value="Flavin-containing monooxygenase"/>
    <property type="match status" value="1"/>
</dbReference>
<dbReference type="Pfam" id="PF00743">
    <property type="entry name" value="FMO-like"/>
    <property type="match status" value="2"/>
</dbReference>
<dbReference type="SUPFAM" id="SSF51905">
    <property type="entry name" value="FAD/NAD(P)-binding domain"/>
    <property type="match status" value="2"/>
</dbReference>
<dbReference type="GO" id="GO:0050661">
    <property type="term" value="F:NADP binding"/>
    <property type="evidence" value="ECO:0007669"/>
    <property type="project" value="InterPro"/>
</dbReference>
<dbReference type="GO" id="GO:0004499">
    <property type="term" value="F:N,N-dimethylaniline monooxygenase activity"/>
    <property type="evidence" value="ECO:0007669"/>
    <property type="project" value="InterPro"/>
</dbReference>
<accession>A0AAV7JJW7</accession>
<evidence type="ECO:0000256" key="7">
    <source>
        <dbReference type="ARBA" id="ARBA00023033"/>
    </source>
</evidence>
<name>A0AAV7JJW7_9METZ</name>
<evidence type="ECO:0000313" key="9">
    <source>
        <dbReference type="EMBL" id="KAI6648680.1"/>
    </source>
</evidence>
<evidence type="ECO:0000256" key="4">
    <source>
        <dbReference type="ARBA" id="ARBA00022827"/>
    </source>
</evidence>
<keyword evidence="4 8" id="KW-0274">FAD</keyword>
<keyword evidence="7 8" id="KW-0503">Monooxygenase</keyword>
<evidence type="ECO:0000256" key="8">
    <source>
        <dbReference type="RuleBase" id="RU361177"/>
    </source>
</evidence>
<evidence type="ECO:0000256" key="3">
    <source>
        <dbReference type="ARBA" id="ARBA00022630"/>
    </source>
</evidence>
<keyword evidence="6 8" id="KW-0560">Oxidoreductase</keyword>
<dbReference type="GO" id="GO:0050660">
    <property type="term" value="F:flavin adenine dinucleotide binding"/>
    <property type="evidence" value="ECO:0007669"/>
    <property type="project" value="InterPro"/>
</dbReference>
<keyword evidence="3 8" id="KW-0285">Flavoprotein</keyword>
<comment type="similarity">
    <text evidence="2 8">Belongs to the FMO family.</text>
</comment>
<dbReference type="PANTHER" id="PTHR23023">
    <property type="entry name" value="DIMETHYLANILINE MONOOXYGENASE"/>
    <property type="match status" value="1"/>
</dbReference>
<dbReference type="InterPro" id="IPR036188">
    <property type="entry name" value="FAD/NAD-bd_sf"/>
</dbReference>
<dbReference type="EC" id="1.-.-.-" evidence="8"/>
<dbReference type="InterPro" id="IPR020946">
    <property type="entry name" value="Flavin_mOase-like"/>
</dbReference>
<dbReference type="Gene3D" id="3.50.50.60">
    <property type="entry name" value="FAD/NAD(P)-binding domain"/>
    <property type="match status" value="2"/>
</dbReference>
<keyword evidence="10" id="KW-1185">Reference proteome</keyword>
<dbReference type="InterPro" id="IPR050346">
    <property type="entry name" value="FMO-like"/>
</dbReference>
<dbReference type="InterPro" id="IPR000960">
    <property type="entry name" value="Flavin_mOase"/>
</dbReference>
<sequence>MIPIKRLAIIGAGPSSLSLMRAFRIAQLNGAKIPEIVCFEKQNDWGGLWNYTWRTGTDEYGDTVHGSMYHNLWTNNPIELVEYSDYTLIEHFGKSIPSFVPRAVMFDYIIGRANKSDIRKFIKFNMRVESVVYVSHKFTLVVWDKKDNIMFTEVFDYLVVASGRFSVPYIPEYQGIITFPGRVLHSHDFRNAEQFKGMDILIIGSGLSAEDIAIQCWKYGSKSVTIIYRHKPIGHNWPDGIKEVHYLENIEGNIASFRDGSQQTADVIIFCTGYLFYFPFLENTLKYDYTQQRCPGLYKGTVFQNNHKLFYIGMTTRLYPLLIFNLQAWFVRDVIMKNLPLPSQEYIDKDISHWLSKRAKLNFPSDRLAYETDYVNDLLLLLSGYPKFNFDLLCQYRLVLREHKRRNILTFRDQSYKSAVTGTVSPCRLVKWVDAKEESLESFLDSKFV</sequence>
<comment type="caution">
    <text evidence="9">The sequence shown here is derived from an EMBL/GenBank/DDBJ whole genome shotgun (WGS) entry which is preliminary data.</text>
</comment>
<evidence type="ECO:0000256" key="2">
    <source>
        <dbReference type="ARBA" id="ARBA00009183"/>
    </source>
</evidence>
<dbReference type="AlphaFoldDB" id="A0AAV7JJW7"/>
<dbReference type="Proteomes" id="UP001165289">
    <property type="component" value="Unassembled WGS sequence"/>
</dbReference>